<feature type="transmembrane region" description="Helical" evidence="1">
    <location>
        <begin position="20"/>
        <end position="43"/>
    </location>
</feature>
<dbReference type="AlphaFoldDB" id="A4J4L3"/>
<protein>
    <submittedName>
        <fullName evidence="2">Uncharacterized protein</fullName>
    </submittedName>
</protein>
<organism evidence="2 3">
    <name type="scientific">Desulforamulus reducens (strain ATCC BAA-1160 / DSM 100696 / MI-1)</name>
    <name type="common">Desulfotomaculum reducens</name>
    <dbReference type="NCBI Taxonomy" id="349161"/>
    <lineage>
        <taxon>Bacteria</taxon>
        <taxon>Bacillati</taxon>
        <taxon>Bacillota</taxon>
        <taxon>Clostridia</taxon>
        <taxon>Eubacteriales</taxon>
        <taxon>Peptococcaceae</taxon>
        <taxon>Desulforamulus</taxon>
    </lineage>
</organism>
<dbReference type="HOGENOM" id="CLU_1515567_0_0_9"/>
<dbReference type="Proteomes" id="UP000001556">
    <property type="component" value="Chromosome"/>
</dbReference>
<name>A4J4L3_DESRM</name>
<keyword evidence="1" id="KW-0472">Membrane</keyword>
<sequence>MLLSLASVYEIARILGNTPLYFALVAALFVPGILLFHYFFIWFPKALAKSRSLTYIVKIIYTALEESVLDQDSRLQVLRRINELLESMGLLLDLEYRRSEKGLLHGLRDRSLDKVWHSFFIQAFHLIEQEIKDETIRNWTFNKIKNHLNKDQRALCAKDVLRSFIGNSKYAFLVKDY</sequence>
<evidence type="ECO:0000313" key="2">
    <source>
        <dbReference type="EMBL" id="ABO50016.1"/>
    </source>
</evidence>
<accession>A4J4L3</accession>
<evidence type="ECO:0000256" key="1">
    <source>
        <dbReference type="SAM" id="Phobius"/>
    </source>
</evidence>
<keyword evidence="1" id="KW-0812">Transmembrane</keyword>
<dbReference type="KEGG" id="drm:Dred_1486"/>
<keyword evidence="3" id="KW-1185">Reference proteome</keyword>
<proteinExistence type="predicted"/>
<reference evidence="2 3" key="1">
    <citation type="submission" date="2007-03" db="EMBL/GenBank/DDBJ databases">
        <title>Complete sequence of Desulfotomaculum reducens MI-1.</title>
        <authorList>
            <consortium name="US DOE Joint Genome Institute"/>
            <person name="Copeland A."/>
            <person name="Lucas S."/>
            <person name="Lapidus A."/>
            <person name="Barry K."/>
            <person name="Detter J.C."/>
            <person name="Glavina del Rio T."/>
            <person name="Hammon N."/>
            <person name="Israni S."/>
            <person name="Dalin E."/>
            <person name="Tice H."/>
            <person name="Pitluck S."/>
            <person name="Sims D."/>
            <person name="Brettin T."/>
            <person name="Bruce D."/>
            <person name="Han C."/>
            <person name="Tapia R."/>
            <person name="Schmutz J."/>
            <person name="Larimer F."/>
            <person name="Land M."/>
            <person name="Hauser L."/>
            <person name="Kyrpides N."/>
            <person name="Kim E."/>
            <person name="Tebo B.M."/>
            <person name="Richardson P."/>
        </authorList>
    </citation>
    <scope>NUCLEOTIDE SEQUENCE [LARGE SCALE GENOMIC DNA]</scope>
    <source>
        <strain evidence="2 3">MI-1</strain>
    </source>
</reference>
<keyword evidence="1" id="KW-1133">Transmembrane helix</keyword>
<dbReference type="EMBL" id="CP000612">
    <property type="protein sequence ID" value="ABO50016.1"/>
    <property type="molecule type" value="Genomic_DNA"/>
</dbReference>
<gene>
    <name evidence="2" type="ordered locus">Dred_1486</name>
</gene>
<evidence type="ECO:0000313" key="3">
    <source>
        <dbReference type="Proteomes" id="UP000001556"/>
    </source>
</evidence>